<reference evidence="2" key="2">
    <citation type="submission" date="2015-07" db="EMBL/GenBank/DDBJ databases">
        <title>Contrasting host-pathogen interactions and genome evolution in two generalist and specialist microsporidian pathogens of mosquitoes.</title>
        <authorList>
            <consortium name="The Broad Institute Genomics Platform"/>
            <consortium name="The Broad Institute Genome Sequencing Center for Infectious Disease"/>
            <person name="Cuomo C.A."/>
            <person name="Sanscrainte N.D."/>
            <person name="Goldberg J.M."/>
            <person name="Heiman D."/>
            <person name="Young S."/>
            <person name="Zeng Q."/>
            <person name="Becnel J.J."/>
            <person name="Birren B.W."/>
        </authorList>
    </citation>
    <scope>NUCLEOTIDE SEQUENCE [LARGE SCALE GENOMIC DNA]</scope>
    <source>
        <strain evidence="2">USNM 41457</strain>
    </source>
</reference>
<dbReference type="HOGENOM" id="CLU_1578509_0_0_1"/>
<dbReference type="AlphaFoldDB" id="J8ZUX1"/>
<evidence type="ECO:0000313" key="2">
    <source>
        <dbReference type="Proteomes" id="UP000003163"/>
    </source>
</evidence>
<dbReference type="EMBL" id="AFBI03000036">
    <property type="protein sequence ID" value="EJW03478.1"/>
    <property type="molecule type" value="Genomic_DNA"/>
</dbReference>
<name>J8ZUX1_EDHAE</name>
<sequence length="169" mass="19225">MLFFLTTINCLEYFIKDYYTDRFLTSEEKGNQSPYFSKKARPDLFDVNESQLGNNKGVIKALSAKPTSFNSIKNPETEKKGLDSSFSVLTVGPSKKTVIYYPFYDGLEQFMYLKKADSVNKFKIMHEDSCIGYNENVFVFELVDCAGPNVSYFSLIPPQDYVKPDSADG</sequence>
<dbReference type="Proteomes" id="UP000003163">
    <property type="component" value="Unassembled WGS sequence"/>
</dbReference>
<organism evidence="1 2">
    <name type="scientific">Edhazardia aedis (strain USNM 41457)</name>
    <name type="common">Microsporidian parasite</name>
    <dbReference type="NCBI Taxonomy" id="1003232"/>
    <lineage>
        <taxon>Eukaryota</taxon>
        <taxon>Fungi</taxon>
        <taxon>Fungi incertae sedis</taxon>
        <taxon>Microsporidia</taxon>
        <taxon>Edhazardia</taxon>
    </lineage>
</organism>
<reference evidence="1 2" key="1">
    <citation type="submission" date="2011-08" db="EMBL/GenBank/DDBJ databases">
        <authorList>
            <person name="Liu Z.J."/>
            <person name="Shi F.L."/>
            <person name="Lu J.Q."/>
            <person name="Li M."/>
            <person name="Wang Z.L."/>
        </authorList>
    </citation>
    <scope>NUCLEOTIDE SEQUENCE [LARGE SCALE GENOMIC DNA]</scope>
    <source>
        <strain evidence="1 2">USNM 41457</strain>
    </source>
</reference>
<dbReference type="InParanoid" id="J8ZUX1"/>
<accession>J8ZUX1</accession>
<protein>
    <submittedName>
        <fullName evidence="1">Uncharacterized protein</fullName>
    </submittedName>
</protein>
<gene>
    <name evidence="1" type="ORF">EDEG_02174</name>
</gene>
<proteinExistence type="predicted"/>
<evidence type="ECO:0000313" key="1">
    <source>
        <dbReference type="EMBL" id="EJW03478.1"/>
    </source>
</evidence>
<keyword evidence="2" id="KW-1185">Reference proteome</keyword>
<comment type="caution">
    <text evidence="1">The sequence shown here is derived from an EMBL/GenBank/DDBJ whole genome shotgun (WGS) entry which is preliminary data.</text>
</comment>
<dbReference type="VEuPathDB" id="MicrosporidiaDB:EDEG_02174"/>